<evidence type="ECO:0000313" key="3">
    <source>
        <dbReference type="Proteomes" id="UP000324222"/>
    </source>
</evidence>
<gene>
    <name evidence="2" type="ORF">E2C01_049338</name>
</gene>
<keyword evidence="3" id="KW-1185">Reference proteome</keyword>
<dbReference type="Proteomes" id="UP000324222">
    <property type="component" value="Unassembled WGS sequence"/>
</dbReference>
<feature type="region of interest" description="Disordered" evidence="1">
    <location>
        <begin position="16"/>
        <end position="41"/>
    </location>
</feature>
<dbReference type="EMBL" id="VSRR010013144">
    <property type="protein sequence ID" value="MPC55403.1"/>
    <property type="molecule type" value="Genomic_DNA"/>
</dbReference>
<reference evidence="2 3" key="1">
    <citation type="submission" date="2019-05" db="EMBL/GenBank/DDBJ databases">
        <title>Another draft genome of Portunus trituberculatus and its Hox gene families provides insights of decapod evolution.</title>
        <authorList>
            <person name="Jeong J.-H."/>
            <person name="Song I."/>
            <person name="Kim S."/>
            <person name="Choi T."/>
            <person name="Kim D."/>
            <person name="Ryu S."/>
            <person name="Kim W."/>
        </authorList>
    </citation>
    <scope>NUCLEOTIDE SEQUENCE [LARGE SCALE GENOMIC DNA]</scope>
    <source>
        <tissue evidence="2">Muscle</tissue>
    </source>
</reference>
<dbReference type="AlphaFoldDB" id="A0A5B7GDP0"/>
<evidence type="ECO:0000256" key="1">
    <source>
        <dbReference type="SAM" id="MobiDB-lite"/>
    </source>
</evidence>
<proteinExistence type="predicted"/>
<organism evidence="2 3">
    <name type="scientific">Portunus trituberculatus</name>
    <name type="common">Swimming crab</name>
    <name type="synonym">Neptunus trituberculatus</name>
    <dbReference type="NCBI Taxonomy" id="210409"/>
    <lineage>
        <taxon>Eukaryota</taxon>
        <taxon>Metazoa</taxon>
        <taxon>Ecdysozoa</taxon>
        <taxon>Arthropoda</taxon>
        <taxon>Crustacea</taxon>
        <taxon>Multicrustacea</taxon>
        <taxon>Malacostraca</taxon>
        <taxon>Eumalacostraca</taxon>
        <taxon>Eucarida</taxon>
        <taxon>Decapoda</taxon>
        <taxon>Pleocyemata</taxon>
        <taxon>Brachyura</taxon>
        <taxon>Eubrachyura</taxon>
        <taxon>Portunoidea</taxon>
        <taxon>Portunidae</taxon>
        <taxon>Portuninae</taxon>
        <taxon>Portunus</taxon>
    </lineage>
</organism>
<feature type="compositionally biased region" description="Basic residues" evidence="1">
    <location>
        <begin position="25"/>
        <end position="35"/>
    </location>
</feature>
<sequence length="66" mass="7529">MKNKKNKSMVVLCPWGGRGRVDGGKRRKRREKRRGSAVGRGEGDKFSIITRIVYDMELPIDAIIKL</sequence>
<comment type="caution">
    <text evidence="2">The sequence shown here is derived from an EMBL/GenBank/DDBJ whole genome shotgun (WGS) entry which is preliminary data.</text>
</comment>
<protein>
    <submittedName>
        <fullName evidence="2">Uncharacterized protein</fullName>
    </submittedName>
</protein>
<evidence type="ECO:0000313" key="2">
    <source>
        <dbReference type="EMBL" id="MPC55403.1"/>
    </source>
</evidence>
<name>A0A5B7GDP0_PORTR</name>
<accession>A0A5B7GDP0</accession>